<evidence type="ECO:0000256" key="3">
    <source>
        <dbReference type="ARBA" id="ARBA00012151"/>
    </source>
</evidence>
<keyword evidence="9 10" id="KW-0472">Membrane</keyword>
<evidence type="ECO:0000256" key="5">
    <source>
        <dbReference type="ARBA" id="ARBA00022679"/>
    </source>
</evidence>
<comment type="subcellular location">
    <subcellularLocation>
        <location evidence="10">Endoplasmic reticulum membrane</location>
        <topology evidence="10">Multi-pass membrane protein</topology>
    </subcellularLocation>
    <subcellularLocation>
        <location evidence="1">Membrane</location>
        <topology evidence="1">Multi-pass membrane protein</topology>
    </subcellularLocation>
</comment>
<dbReference type="Pfam" id="PF04140">
    <property type="entry name" value="ICMT"/>
    <property type="match status" value="1"/>
</dbReference>
<dbReference type="Gene3D" id="1.20.120.1630">
    <property type="match status" value="1"/>
</dbReference>
<evidence type="ECO:0000256" key="7">
    <source>
        <dbReference type="ARBA" id="ARBA00022692"/>
    </source>
</evidence>
<protein>
    <recommendedName>
        <fullName evidence="3 10">Protein-S-isoprenylcysteine O-methyltransferase</fullName>
        <ecNumber evidence="3 10">2.1.1.100</ecNumber>
    </recommendedName>
</protein>
<keyword evidence="8 10" id="KW-1133">Transmembrane helix</keyword>
<dbReference type="EMBL" id="VXIS01000069">
    <property type="protein sequence ID" value="KAA8908350.1"/>
    <property type="molecule type" value="Genomic_DNA"/>
</dbReference>
<evidence type="ECO:0000256" key="6">
    <source>
        <dbReference type="ARBA" id="ARBA00022691"/>
    </source>
</evidence>
<gene>
    <name evidence="11" type="ORF">FN846DRAFT_945590</name>
</gene>
<evidence type="ECO:0000256" key="1">
    <source>
        <dbReference type="ARBA" id="ARBA00004141"/>
    </source>
</evidence>
<evidence type="ECO:0000256" key="10">
    <source>
        <dbReference type="RuleBase" id="RU362022"/>
    </source>
</evidence>
<dbReference type="Proteomes" id="UP000326924">
    <property type="component" value="Unassembled WGS sequence"/>
</dbReference>
<dbReference type="FunCoup" id="A0A5J5EZK6">
    <property type="interactions" value="508"/>
</dbReference>
<dbReference type="InterPro" id="IPR025770">
    <property type="entry name" value="PPMT_MeTrfase"/>
</dbReference>
<keyword evidence="10" id="KW-0256">Endoplasmic reticulum</keyword>
<comment type="similarity">
    <text evidence="2 10">Belongs to the class VI-like SAM-binding methyltransferase superfamily. Isoprenylcysteine carboxyl methyltransferase family.</text>
</comment>
<evidence type="ECO:0000256" key="8">
    <source>
        <dbReference type="ARBA" id="ARBA00022989"/>
    </source>
</evidence>
<comment type="caution">
    <text evidence="11">The sequence shown here is derived from an EMBL/GenBank/DDBJ whole genome shotgun (WGS) entry which is preliminary data.</text>
</comment>
<dbReference type="GO" id="GO:0005789">
    <property type="term" value="C:endoplasmic reticulum membrane"/>
    <property type="evidence" value="ECO:0007669"/>
    <property type="project" value="UniProtKB-SubCell"/>
</dbReference>
<feature type="transmembrane region" description="Helical" evidence="10">
    <location>
        <begin position="199"/>
        <end position="227"/>
    </location>
</feature>
<reference evidence="11 12" key="1">
    <citation type="submission" date="2019-09" db="EMBL/GenBank/DDBJ databases">
        <title>Draft genome of the ectomycorrhizal ascomycete Sphaerosporella brunnea.</title>
        <authorList>
            <consortium name="DOE Joint Genome Institute"/>
            <person name="Benucci G.M."/>
            <person name="Marozzi G."/>
            <person name="Antonielli L."/>
            <person name="Sanchez S."/>
            <person name="Marco P."/>
            <person name="Wang X."/>
            <person name="Falini L.B."/>
            <person name="Barry K."/>
            <person name="Haridas S."/>
            <person name="Lipzen A."/>
            <person name="Labutti K."/>
            <person name="Grigoriev I.V."/>
            <person name="Murat C."/>
            <person name="Martin F."/>
            <person name="Albertini E."/>
            <person name="Donnini D."/>
            <person name="Bonito G."/>
        </authorList>
    </citation>
    <scope>NUCLEOTIDE SEQUENCE [LARGE SCALE GENOMIC DNA]</scope>
    <source>
        <strain evidence="11 12">Sb_GMNB300</strain>
    </source>
</reference>
<dbReference type="InterPro" id="IPR007269">
    <property type="entry name" value="ICMT_MeTrfase"/>
</dbReference>
<proteinExistence type="inferred from homology"/>
<keyword evidence="5 11" id="KW-0808">Transferase</keyword>
<dbReference type="GO" id="GO:0032259">
    <property type="term" value="P:methylation"/>
    <property type="evidence" value="ECO:0007669"/>
    <property type="project" value="UniProtKB-KW"/>
</dbReference>
<dbReference type="OrthoDB" id="422086at2759"/>
<dbReference type="PANTHER" id="PTHR12714">
    <property type="entry name" value="PROTEIN-S ISOPRENYLCYSTEINE O-METHYLTRANSFERASE"/>
    <property type="match status" value="1"/>
</dbReference>
<keyword evidence="7 10" id="KW-0812">Transmembrane</keyword>
<name>A0A5J5EZK6_9PEZI</name>
<dbReference type="PROSITE" id="PS51564">
    <property type="entry name" value="SAM_ICMT"/>
    <property type="match status" value="1"/>
</dbReference>
<comment type="catalytic activity">
    <reaction evidence="10">
        <text>[protein]-C-terminal S-[(2E,6E)-farnesyl]-L-cysteine + S-adenosyl-L-methionine = [protein]-C-terminal S-[(2E,6E)-farnesyl]-L-cysteine methyl ester + S-adenosyl-L-homocysteine</text>
        <dbReference type="Rhea" id="RHEA:21672"/>
        <dbReference type="Rhea" id="RHEA-COMP:12125"/>
        <dbReference type="Rhea" id="RHEA-COMP:12126"/>
        <dbReference type="ChEBI" id="CHEBI:57856"/>
        <dbReference type="ChEBI" id="CHEBI:59789"/>
        <dbReference type="ChEBI" id="CHEBI:90510"/>
        <dbReference type="ChEBI" id="CHEBI:90511"/>
        <dbReference type="EC" id="2.1.1.100"/>
    </reaction>
</comment>
<keyword evidence="12" id="KW-1185">Reference proteome</keyword>
<accession>A0A5J5EZK6</accession>
<dbReference type="AlphaFoldDB" id="A0A5J5EZK6"/>
<keyword evidence="6 10" id="KW-0949">S-adenosyl-L-methionine</keyword>
<evidence type="ECO:0000313" key="11">
    <source>
        <dbReference type="EMBL" id="KAA8908350.1"/>
    </source>
</evidence>
<evidence type="ECO:0000256" key="2">
    <source>
        <dbReference type="ARBA" id="ARBA00009140"/>
    </source>
</evidence>
<dbReference type="PANTHER" id="PTHR12714:SF9">
    <property type="entry name" value="PROTEIN-S-ISOPRENYLCYSTEINE O-METHYLTRANSFERASE"/>
    <property type="match status" value="1"/>
</dbReference>
<organism evidence="11 12">
    <name type="scientific">Sphaerosporella brunnea</name>
    <dbReference type="NCBI Taxonomy" id="1250544"/>
    <lineage>
        <taxon>Eukaryota</taxon>
        <taxon>Fungi</taxon>
        <taxon>Dikarya</taxon>
        <taxon>Ascomycota</taxon>
        <taxon>Pezizomycotina</taxon>
        <taxon>Pezizomycetes</taxon>
        <taxon>Pezizales</taxon>
        <taxon>Pyronemataceae</taxon>
        <taxon>Sphaerosporella</taxon>
    </lineage>
</organism>
<dbReference type="GO" id="GO:0004671">
    <property type="term" value="F:protein C-terminal S-isoprenylcysteine carboxyl O-methyltransferase activity"/>
    <property type="evidence" value="ECO:0007669"/>
    <property type="project" value="UniProtKB-EC"/>
</dbReference>
<evidence type="ECO:0000256" key="9">
    <source>
        <dbReference type="ARBA" id="ARBA00023136"/>
    </source>
</evidence>
<dbReference type="InParanoid" id="A0A5J5EZK6"/>
<feature type="transmembrane region" description="Helical" evidence="10">
    <location>
        <begin position="47"/>
        <end position="68"/>
    </location>
</feature>
<feature type="transmembrane region" description="Helical" evidence="10">
    <location>
        <begin position="75"/>
        <end position="93"/>
    </location>
</feature>
<dbReference type="EC" id="2.1.1.100" evidence="3 10"/>
<keyword evidence="4 10" id="KW-0489">Methyltransferase</keyword>
<feature type="transmembrane region" description="Helical" evidence="10">
    <location>
        <begin position="140"/>
        <end position="160"/>
    </location>
</feature>
<evidence type="ECO:0000256" key="4">
    <source>
        <dbReference type="ARBA" id="ARBA00022603"/>
    </source>
</evidence>
<sequence length="260" mass="29206">MSAPASPASSEISDYGDSAHPTFARGQNPTSFPAYLYPSGAFALDGVASRAGGLGFVCALGLNAAWTFRSSYPQLPLFVAVLAFFHFMEFWITARYNTRRAKTDAFILTTNGAAYNIAHVSAMLEAVVEYYFCPELKRHGWVTATGVIMVVSGQLARTYAMKHAGSNFSHYVATRREARHRLVTTGIYAYLRHPSYFGYYWWAIGTQLMLGNPVCTVAFAGFLWMFFSTRIKHEERYLSAFFAEYKQYKARSWVGIPFIE</sequence>
<evidence type="ECO:0000313" key="12">
    <source>
        <dbReference type="Proteomes" id="UP000326924"/>
    </source>
</evidence>